<keyword evidence="5 9" id="KW-0560">Oxidoreductase</keyword>
<keyword evidence="4 8" id="KW-0479">Metal-binding</keyword>
<organism evidence="10 11">
    <name type="scientific">Williamsia herbipolensis</name>
    <dbReference type="NCBI Taxonomy" id="1603258"/>
    <lineage>
        <taxon>Bacteria</taxon>
        <taxon>Bacillati</taxon>
        <taxon>Actinomycetota</taxon>
        <taxon>Actinomycetes</taxon>
        <taxon>Mycobacteriales</taxon>
        <taxon>Nocardiaceae</taxon>
        <taxon>Williamsia</taxon>
    </lineage>
</organism>
<evidence type="ECO:0000256" key="3">
    <source>
        <dbReference type="ARBA" id="ARBA00022617"/>
    </source>
</evidence>
<dbReference type="PRINTS" id="PR00465">
    <property type="entry name" value="EP450IV"/>
</dbReference>
<dbReference type="PROSITE" id="PS00086">
    <property type="entry name" value="CYTOCHROME_P450"/>
    <property type="match status" value="1"/>
</dbReference>
<reference evidence="10 11" key="1">
    <citation type="submission" date="2022-10" db="EMBL/GenBank/DDBJ databases">
        <title>The complete genomes of actinobacterial strains from the NBC collection.</title>
        <authorList>
            <person name="Joergensen T.S."/>
            <person name="Alvarez Arevalo M."/>
            <person name="Sterndorff E.B."/>
            <person name="Faurdal D."/>
            <person name="Vuksanovic O."/>
            <person name="Mourched A.-S."/>
            <person name="Charusanti P."/>
            <person name="Shaw S."/>
            <person name="Blin K."/>
            <person name="Weber T."/>
        </authorList>
    </citation>
    <scope>NUCLEOTIDE SEQUENCE [LARGE SCALE GENOMIC DNA]</scope>
    <source>
        <strain evidence="10 11">NBC_00319</strain>
    </source>
</reference>
<evidence type="ECO:0000256" key="4">
    <source>
        <dbReference type="ARBA" id="ARBA00022723"/>
    </source>
</evidence>
<evidence type="ECO:0000313" key="11">
    <source>
        <dbReference type="Proteomes" id="UP001432128"/>
    </source>
</evidence>
<accession>A0AAU4K6A9</accession>
<dbReference type="EMBL" id="CP108021">
    <property type="protein sequence ID" value="WUM21630.1"/>
    <property type="molecule type" value="Genomic_DNA"/>
</dbReference>
<evidence type="ECO:0000313" key="10">
    <source>
        <dbReference type="EMBL" id="WUM21630.1"/>
    </source>
</evidence>
<evidence type="ECO:0000256" key="1">
    <source>
        <dbReference type="ARBA" id="ARBA00001971"/>
    </source>
</evidence>
<dbReference type="GO" id="GO:0004497">
    <property type="term" value="F:monooxygenase activity"/>
    <property type="evidence" value="ECO:0007669"/>
    <property type="project" value="UniProtKB-KW"/>
</dbReference>
<proteinExistence type="inferred from homology"/>
<evidence type="ECO:0000256" key="6">
    <source>
        <dbReference type="ARBA" id="ARBA00023004"/>
    </source>
</evidence>
<dbReference type="InterPro" id="IPR036396">
    <property type="entry name" value="Cyt_P450_sf"/>
</dbReference>
<comment type="cofactor">
    <cofactor evidence="1 8">
        <name>heme</name>
        <dbReference type="ChEBI" id="CHEBI:30413"/>
    </cofactor>
</comment>
<dbReference type="InterPro" id="IPR001128">
    <property type="entry name" value="Cyt_P450"/>
</dbReference>
<evidence type="ECO:0000256" key="9">
    <source>
        <dbReference type="RuleBase" id="RU000461"/>
    </source>
</evidence>
<keyword evidence="7 9" id="KW-0503">Monooxygenase</keyword>
<dbReference type="GO" id="GO:0016705">
    <property type="term" value="F:oxidoreductase activity, acting on paired donors, with incorporation or reduction of molecular oxygen"/>
    <property type="evidence" value="ECO:0007669"/>
    <property type="project" value="InterPro"/>
</dbReference>
<dbReference type="RefSeq" id="WP_328858642.1">
    <property type="nucleotide sequence ID" value="NZ_CP108021.1"/>
</dbReference>
<keyword evidence="6 8" id="KW-0408">Iron</keyword>
<sequence>MTTVDSDVPAGSELKKVPFSTRSGIGTVLGMRRDPFGFHEKRVAEFGEVSGMSAFGRKWVVASGPEAAEEVLMNKKRSFANAPAWSYLIGPFFNRGVMLMDFEEHRSHRLILQQGFSPVAIRQYMDLMQPMIAKRMQDFPTGKILLFKEFKALTLDVALEVFLGLELPKAEADRINGAFLDTVQAGVAVIRKPVPGTRWWKGIRSRKVLEEFFYSHIPAKRATATPDLFSVLCHAESDEGATFSDEDIVNHMIFILMAAHDTSTISMTQMCYRMAKSREWQAKAHEQSMTLDSELTYDDLGSLTVLDAVFKESLRMCTPVPAHPRMAVADTEIQGYFVPEGSMVTVPSLFNHYDERIYTDPWTFDPERFGPDRAEDKKFRMGWSPFGGGVHKCIGLYFGQMEIKTIMHQLVRDFEWSVPADYEMPMDYSSLPIPKDRLPVTLRRR</sequence>
<keyword evidence="3 8" id="KW-0349">Heme</keyword>
<dbReference type="PANTHER" id="PTHR24286:SF24">
    <property type="entry name" value="LANOSTEROL 14-ALPHA DEMETHYLASE"/>
    <property type="match status" value="1"/>
</dbReference>
<dbReference type="InterPro" id="IPR017972">
    <property type="entry name" value="Cyt_P450_CS"/>
</dbReference>
<dbReference type="GO" id="GO:0005506">
    <property type="term" value="F:iron ion binding"/>
    <property type="evidence" value="ECO:0007669"/>
    <property type="project" value="InterPro"/>
</dbReference>
<dbReference type="Pfam" id="PF00067">
    <property type="entry name" value="p450"/>
    <property type="match status" value="1"/>
</dbReference>
<gene>
    <name evidence="10" type="ORF">OG579_07600</name>
</gene>
<dbReference type="Proteomes" id="UP001432128">
    <property type="component" value="Chromosome"/>
</dbReference>
<protein>
    <submittedName>
        <fullName evidence="10">Cytochrome P450</fullName>
    </submittedName>
</protein>
<dbReference type="AlphaFoldDB" id="A0AAU4K6A9"/>
<comment type="similarity">
    <text evidence="2 9">Belongs to the cytochrome P450 family.</text>
</comment>
<evidence type="ECO:0000256" key="5">
    <source>
        <dbReference type="ARBA" id="ARBA00023002"/>
    </source>
</evidence>
<keyword evidence="11" id="KW-1185">Reference proteome</keyword>
<evidence type="ECO:0000256" key="8">
    <source>
        <dbReference type="PIRSR" id="PIRSR602403-1"/>
    </source>
</evidence>
<feature type="binding site" description="axial binding residue" evidence="8">
    <location>
        <position position="393"/>
    </location>
    <ligand>
        <name>heme</name>
        <dbReference type="ChEBI" id="CHEBI:30413"/>
    </ligand>
    <ligandPart>
        <name>Fe</name>
        <dbReference type="ChEBI" id="CHEBI:18248"/>
    </ligandPart>
</feature>
<dbReference type="SUPFAM" id="SSF48264">
    <property type="entry name" value="Cytochrome P450"/>
    <property type="match status" value="1"/>
</dbReference>
<dbReference type="PANTHER" id="PTHR24286">
    <property type="entry name" value="CYTOCHROME P450 26"/>
    <property type="match status" value="1"/>
</dbReference>
<dbReference type="KEGG" id="whr:OG579_07600"/>
<dbReference type="InterPro" id="IPR002403">
    <property type="entry name" value="Cyt_P450_E_grp-IV"/>
</dbReference>
<dbReference type="Gene3D" id="1.10.630.10">
    <property type="entry name" value="Cytochrome P450"/>
    <property type="match status" value="1"/>
</dbReference>
<evidence type="ECO:0000256" key="2">
    <source>
        <dbReference type="ARBA" id="ARBA00010617"/>
    </source>
</evidence>
<evidence type="ECO:0000256" key="7">
    <source>
        <dbReference type="ARBA" id="ARBA00023033"/>
    </source>
</evidence>
<dbReference type="GO" id="GO:0020037">
    <property type="term" value="F:heme binding"/>
    <property type="evidence" value="ECO:0007669"/>
    <property type="project" value="InterPro"/>
</dbReference>
<dbReference type="GO" id="GO:0016125">
    <property type="term" value="P:sterol metabolic process"/>
    <property type="evidence" value="ECO:0007669"/>
    <property type="project" value="TreeGrafter"/>
</dbReference>
<name>A0AAU4K6A9_9NOCA</name>